<name>A0ABY7E1R4_MYAAR</name>
<evidence type="ECO:0000313" key="4">
    <source>
        <dbReference type="EMBL" id="WAR02757.1"/>
    </source>
</evidence>
<feature type="domain" description="DUF4062" evidence="2">
    <location>
        <begin position="11"/>
        <end position="96"/>
    </location>
</feature>
<dbReference type="Proteomes" id="UP001164746">
    <property type="component" value="Chromosome 4"/>
</dbReference>
<dbReference type="InterPro" id="IPR025139">
    <property type="entry name" value="DUF4062"/>
</dbReference>
<dbReference type="Gene3D" id="1.25.40.10">
    <property type="entry name" value="Tetratricopeptide repeat domain"/>
    <property type="match status" value="1"/>
</dbReference>
<dbReference type="InterPro" id="IPR027417">
    <property type="entry name" value="P-loop_NTPase"/>
</dbReference>
<dbReference type="SUPFAM" id="SSF48452">
    <property type="entry name" value="TPR-like"/>
    <property type="match status" value="1"/>
</dbReference>
<protein>
    <submittedName>
        <fullName evidence="4">Y7407-like protein</fullName>
    </submittedName>
</protein>
<evidence type="ECO:0000313" key="5">
    <source>
        <dbReference type="Proteomes" id="UP001164746"/>
    </source>
</evidence>
<dbReference type="SUPFAM" id="SSF52540">
    <property type="entry name" value="P-loop containing nucleoside triphosphate hydrolases"/>
    <property type="match status" value="1"/>
</dbReference>
<dbReference type="InterPro" id="IPR056884">
    <property type="entry name" value="NPHP3-like_N"/>
</dbReference>
<dbReference type="SMART" id="SM00028">
    <property type="entry name" value="TPR"/>
    <property type="match status" value="2"/>
</dbReference>
<proteinExistence type="predicted"/>
<sequence>MSKLKSPHVVKIFFSSPFGGMEEEREELTRRYWPSIAHLCNSHGLQFAAVDMRWGITAESSDKAQVINICLREIDRSDMFVGFFGQRYGWHGADDAGLQKNFDNALPRYPWLADVRDRSVTELEFLHGFLNNPGYIPATLFFRDKMYDDMMREEGVQKGDKKQVFKYSAESEHSSHMMEDLKQRVSENREKSDPFLKHRVSENREKAGLKCMYMCKSDPLLKHRVSENREKSDPLLKHRVSENREKVGLYCMYMCKCDPLLKHRVSEDREKTLGVHIDYKTPAEAAKIMYETIMSYLKTVLFADLSSHQKSPREEVLSQHDAFLASRCNIYVHGEQYQDILNKQVSAEQPQHVYITGETGSGKSALLCNWVASLRENTVIAVAYHFCGFADNSTDVSSLLSRIVTEFEYIHTGKDNSLGKSDKNVETTKSTDGSDDIGDIRALVQKLQSVMGQLISRGKKPVLVVDGIDKVTYISKITKVLYWLPHNLPTGSLVVVSTLTSDVANITELAARNYLNIAIQPLDTDSKRDMAVQSLGASGKELSPPQLERIVAAEMTKIPLFLNITMAELIAFGYFRLLDKKIDTLINSSSIEELFSHMLGRLEEDYNVLCCIELCSQGMSETILLEMFSIPGHIWTPLYYALENMVIHQGNMIKFGFKQLGDAVEAKYLSDPDKRNFYLQKLVDYFKAFLLKFDKSMLTEDSQMGLLQPAMKLPGLLVKLGDREALAHCLSNFFVFTYLCGTNPYQQIYLWRKTGLTGREIANLLLASFDQRLTQVYFNLLDTDQLKGSNRPGTMLVPFLMRVNKFLKMAGLPEGIKEVLERAINIVTESLEQNHGDNVGNLRSTLHKLQYDLACHLCESYHTAQQGIDLHLKLLAGYEWTTISILYMSGGYRVRSNNRTLEEYYFHEVPPLIGEILTNKALCLRRLNRLDEAEQLYFKSLDVKIKAVGRKHHIVAMAYMNLGTLESHRENSIKALEYNKQALEIYESLGQTWDNSAYVMVRENNLLTLINECEYEKADEDYQQL</sequence>
<dbReference type="InterPro" id="IPR025662">
    <property type="entry name" value="Sigma_54_int_dom_ATP-bd_1"/>
</dbReference>
<dbReference type="PANTHER" id="PTHR19860">
    <property type="entry name" value="DDB1- AND CUL4-ASSOCIATED FACTOR 12-RELATED"/>
    <property type="match status" value="1"/>
</dbReference>
<gene>
    <name evidence="4" type="ORF">MAR_009315</name>
</gene>
<dbReference type="Gene3D" id="3.40.50.300">
    <property type="entry name" value="P-loop containing nucleotide triphosphate hydrolases"/>
    <property type="match status" value="1"/>
</dbReference>
<evidence type="ECO:0000256" key="1">
    <source>
        <dbReference type="ARBA" id="ARBA00022737"/>
    </source>
</evidence>
<keyword evidence="5" id="KW-1185">Reference proteome</keyword>
<keyword evidence="1" id="KW-0677">Repeat</keyword>
<dbReference type="Pfam" id="PF13271">
    <property type="entry name" value="DUF4062"/>
    <property type="match status" value="1"/>
</dbReference>
<dbReference type="PROSITE" id="PS00675">
    <property type="entry name" value="SIGMA54_INTERACT_1"/>
    <property type="match status" value="1"/>
</dbReference>
<dbReference type="InterPro" id="IPR051191">
    <property type="entry name" value="DCAF12"/>
</dbReference>
<dbReference type="InterPro" id="IPR019734">
    <property type="entry name" value="TPR_rpt"/>
</dbReference>
<dbReference type="InterPro" id="IPR011990">
    <property type="entry name" value="TPR-like_helical_dom_sf"/>
</dbReference>
<feature type="domain" description="Nephrocystin 3-like N-terminal" evidence="3">
    <location>
        <begin position="328"/>
        <end position="481"/>
    </location>
</feature>
<dbReference type="PANTHER" id="PTHR19860:SF40">
    <property type="entry name" value="WD40 REPEAT-CONTAINING PROTEIN"/>
    <property type="match status" value="1"/>
</dbReference>
<dbReference type="EMBL" id="CP111015">
    <property type="protein sequence ID" value="WAR02757.1"/>
    <property type="molecule type" value="Genomic_DNA"/>
</dbReference>
<accession>A0ABY7E1R4</accession>
<dbReference type="Pfam" id="PF24883">
    <property type="entry name" value="NPHP3_N"/>
    <property type="match status" value="1"/>
</dbReference>
<organism evidence="4 5">
    <name type="scientific">Mya arenaria</name>
    <name type="common">Soft-shell clam</name>
    <dbReference type="NCBI Taxonomy" id="6604"/>
    <lineage>
        <taxon>Eukaryota</taxon>
        <taxon>Metazoa</taxon>
        <taxon>Spiralia</taxon>
        <taxon>Lophotrochozoa</taxon>
        <taxon>Mollusca</taxon>
        <taxon>Bivalvia</taxon>
        <taxon>Autobranchia</taxon>
        <taxon>Heteroconchia</taxon>
        <taxon>Euheterodonta</taxon>
        <taxon>Imparidentia</taxon>
        <taxon>Neoheterodontei</taxon>
        <taxon>Myida</taxon>
        <taxon>Myoidea</taxon>
        <taxon>Myidae</taxon>
        <taxon>Mya</taxon>
    </lineage>
</organism>
<reference evidence="4" key="1">
    <citation type="submission" date="2022-11" db="EMBL/GenBank/DDBJ databases">
        <title>Centuries of genome instability and evolution in soft-shell clam transmissible cancer (bioRxiv).</title>
        <authorList>
            <person name="Hart S.F.M."/>
            <person name="Yonemitsu M.A."/>
            <person name="Giersch R.M."/>
            <person name="Beal B.F."/>
            <person name="Arriagada G."/>
            <person name="Davis B.W."/>
            <person name="Ostrander E.A."/>
            <person name="Goff S.P."/>
            <person name="Metzger M.J."/>
        </authorList>
    </citation>
    <scope>NUCLEOTIDE SEQUENCE</scope>
    <source>
        <strain evidence="4">MELC-2E11</strain>
        <tissue evidence="4">Siphon/mantle</tissue>
    </source>
</reference>
<evidence type="ECO:0000259" key="2">
    <source>
        <dbReference type="Pfam" id="PF13271"/>
    </source>
</evidence>
<feature type="non-terminal residue" evidence="4">
    <location>
        <position position="1"/>
    </location>
</feature>
<evidence type="ECO:0000259" key="3">
    <source>
        <dbReference type="Pfam" id="PF24883"/>
    </source>
</evidence>
<dbReference type="Pfam" id="PF13424">
    <property type="entry name" value="TPR_12"/>
    <property type="match status" value="1"/>
</dbReference>